<evidence type="ECO:0000313" key="3">
    <source>
        <dbReference type="Proteomes" id="UP000030907"/>
    </source>
</evidence>
<protein>
    <submittedName>
        <fullName evidence="2">Uncharacterized protein</fullName>
    </submittedName>
</protein>
<accession>A0A0A7PF45</accession>
<dbReference type="AlphaFoldDB" id="A0A0A7PF45"/>
<keyword evidence="1" id="KW-1133">Transmembrane helix</keyword>
<evidence type="ECO:0000256" key="1">
    <source>
        <dbReference type="SAM" id="Phobius"/>
    </source>
</evidence>
<organism evidence="2 3">
    <name type="scientific">Sphingopyxis fribergensis</name>
    <dbReference type="NCBI Taxonomy" id="1515612"/>
    <lineage>
        <taxon>Bacteria</taxon>
        <taxon>Pseudomonadati</taxon>
        <taxon>Pseudomonadota</taxon>
        <taxon>Alphaproteobacteria</taxon>
        <taxon>Sphingomonadales</taxon>
        <taxon>Sphingomonadaceae</taxon>
        <taxon>Sphingopyxis</taxon>
    </lineage>
</organism>
<feature type="transmembrane region" description="Helical" evidence="1">
    <location>
        <begin position="228"/>
        <end position="256"/>
    </location>
</feature>
<feature type="transmembrane region" description="Helical" evidence="1">
    <location>
        <begin position="6"/>
        <end position="23"/>
    </location>
</feature>
<keyword evidence="1" id="KW-0812">Transmembrane</keyword>
<dbReference type="EMBL" id="CP009122">
    <property type="protein sequence ID" value="AJA08701.1"/>
    <property type="molecule type" value="Genomic_DNA"/>
</dbReference>
<gene>
    <name evidence="2" type="ORF">SKP52_08945</name>
</gene>
<keyword evidence="1" id="KW-0472">Membrane</keyword>
<dbReference type="KEGG" id="sphk:SKP52_08945"/>
<proteinExistence type="predicted"/>
<dbReference type="Proteomes" id="UP000030907">
    <property type="component" value="Chromosome"/>
</dbReference>
<reference evidence="2 3" key="1">
    <citation type="journal article" date="2015" name="Int. J. Syst. Evol. Microbiol.">
        <title>Description of Sphingopyxis fribergensis sp. nov. - a soil bacterium with the ability to degrade styrene and phenylacetic acid.</title>
        <authorList>
            <person name="Oelschlagel M."/>
            <person name="Ruckert C."/>
            <person name="Kalinowski J."/>
            <person name="Schmidt G."/>
            <person name="Schlomann M."/>
            <person name="Tischler D."/>
        </authorList>
    </citation>
    <scope>NUCLEOTIDE SEQUENCE [LARGE SCALE GENOMIC DNA]</scope>
    <source>
        <strain evidence="2 3">Kp5.2</strain>
    </source>
</reference>
<name>A0A0A7PF45_9SPHN</name>
<dbReference type="HOGENOM" id="CLU_979712_0_0_5"/>
<dbReference type="STRING" id="1515612.SKP52_08945"/>
<sequence length="284" mass="31084">MSEIILTSIISIAIAVLVTRYFTERMALKWAYSRRKVLDPIRGKYPSGVETFLDGEKIDNLVEWKIGIWNSGNRPIRSADFIEENAIEISFSESEILKAEASKTSRDVVGGSITFGPNQIKISDIQILDSGDYLLLTCYGRLSDQDAELSKTHRPKISAHVARIPRGAIYISSPFASGWIDRLFLVFGGFLYLGFGSGLIIGGLASILDSPGIDDLNSAIDGFAIPTVLAWIAVPAGIVVALVGTLVFLMIAVSFFGNPPKAVRQALHNDSVLALRFARFARFR</sequence>
<evidence type="ECO:0000313" key="2">
    <source>
        <dbReference type="EMBL" id="AJA08701.1"/>
    </source>
</evidence>
<keyword evidence="3" id="KW-1185">Reference proteome</keyword>
<feature type="transmembrane region" description="Helical" evidence="1">
    <location>
        <begin position="183"/>
        <end position="208"/>
    </location>
</feature>